<sequence length="69" mass="7453">MLSEDAGNLCLGGVPAQALSFLEKQNDRPGHLSSLSEARPRVLMGRGLLDGDYLTISGKFTLDFGFQQI</sequence>
<dbReference type="Proteomes" id="UP001141327">
    <property type="component" value="Unassembled WGS sequence"/>
</dbReference>
<name>A0ABQ8U3S4_9EUKA</name>
<evidence type="ECO:0000313" key="2">
    <source>
        <dbReference type="Proteomes" id="UP001141327"/>
    </source>
</evidence>
<dbReference type="EMBL" id="JAPMOS010000284">
    <property type="protein sequence ID" value="KAJ4453293.1"/>
    <property type="molecule type" value="Genomic_DNA"/>
</dbReference>
<reference evidence="1" key="1">
    <citation type="journal article" date="2022" name="bioRxiv">
        <title>Genomics of Preaxostyla Flagellates Illuminates Evolutionary Transitions and the Path Towards Mitochondrial Loss.</title>
        <authorList>
            <person name="Novak L.V.F."/>
            <person name="Treitli S.C."/>
            <person name="Pyrih J."/>
            <person name="Halakuc P."/>
            <person name="Pipaliya S.V."/>
            <person name="Vacek V."/>
            <person name="Brzon O."/>
            <person name="Soukal P."/>
            <person name="Eme L."/>
            <person name="Dacks J.B."/>
            <person name="Karnkowska A."/>
            <person name="Elias M."/>
            <person name="Hampl V."/>
        </authorList>
    </citation>
    <scope>NUCLEOTIDE SEQUENCE</scope>
    <source>
        <strain evidence="1">RCP-MX</strain>
    </source>
</reference>
<keyword evidence="2" id="KW-1185">Reference proteome</keyword>
<comment type="caution">
    <text evidence="1">The sequence shown here is derived from an EMBL/GenBank/DDBJ whole genome shotgun (WGS) entry which is preliminary data.</text>
</comment>
<organism evidence="1 2">
    <name type="scientific">Paratrimastix pyriformis</name>
    <dbReference type="NCBI Taxonomy" id="342808"/>
    <lineage>
        <taxon>Eukaryota</taxon>
        <taxon>Metamonada</taxon>
        <taxon>Preaxostyla</taxon>
        <taxon>Paratrimastigidae</taxon>
        <taxon>Paratrimastix</taxon>
    </lineage>
</organism>
<proteinExistence type="predicted"/>
<gene>
    <name evidence="1" type="ORF">PAPYR_12268</name>
</gene>
<accession>A0ABQ8U3S4</accession>
<evidence type="ECO:0000313" key="1">
    <source>
        <dbReference type="EMBL" id="KAJ4453293.1"/>
    </source>
</evidence>
<protein>
    <submittedName>
        <fullName evidence="1">Uncharacterized protein</fullName>
    </submittedName>
</protein>